<sequence length="183" mass="20307">MKHAQHHDVCDINKCWRDQALSANIVDVGNTDTLFHSLSISTPLERPNSYSWSACTLIVLTSSLSSSRVAPAAFSWSLFLDRFRATTILGSAAPDLSDPQTYLLPPRGSNDTALRRRTVPNDTSYMYTAPPCLASWAYASNDILHTAALHYPQDIDGHGSLTTEFNKVSQAFRRRKYSLTLSV</sequence>
<evidence type="ECO:0000313" key="2">
    <source>
        <dbReference type="Proteomes" id="UP000693738"/>
    </source>
</evidence>
<dbReference type="EMBL" id="CAJSTJ010000099">
    <property type="protein sequence ID" value="CAG7556355.1"/>
    <property type="molecule type" value="Genomic_DNA"/>
</dbReference>
<proteinExistence type="predicted"/>
<comment type="caution">
    <text evidence="1">The sequence shown here is derived from an EMBL/GenBank/DDBJ whole genome shotgun (WGS) entry which is preliminary data.</text>
</comment>
<organism evidence="1 2">
    <name type="scientific">Fusarium equiseti</name>
    <name type="common">Fusarium scirpi</name>
    <dbReference type="NCBI Taxonomy" id="61235"/>
    <lineage>
        <taxon>Eukaryota</taxon>
        <taxon>Fungi</taxon>
        <taxon>Dikarya</taxon>
        <taxon>Ascomycota</taxon>
        <taxon>Pezizomycotina</taxon>
        <taxon>Sordariomycetes</taxon>
        <taxon>Hypocreomycetidae</taxon>
        <taxon>Hypocreales</taxon>
        <taxon>Nectriaceae</taxon>
        <taxon>Fusarium</taxon>
        <taxon>Fusarium incarnatum-equiseti species complex</taxon>
    </lineage>
</organism>
<name>A0A8J2NE21_FUSEQ</name>
<evidence type="ECO:0000313" key="1">
    <source>
        <dbReference type="EMBL" id="CAG7556355.1"/>
    </source>
</evidence>
<accession>A0A8J2NE21</accession>
<gene>
    <name evidence="1" type="ORF">FEQUK3_LOCUS2061</name>
</gene>
<reference evidence="1" key="1">
    <citation type="submission" date="2021-05" db="EMBL/GenBank/DDBJ databases">
        <authorList>
            <person name="Khan N."/>
        </authorList>
    </citation>
    <scope>NUCLEOTIDE SEQUENCE</scope>
</reference>
<dbReference type="AlphaFoldDB" id="A0A8J2NE21"/>
<protein>
    <submittedName>
        <fullName evidence="1">Uncharacterized protein</fullName>
    </submittedName>
</protein>
<dbReference type="Proteomes" id="UP000693738">
    <property type="component" value="Unassembled WGS sequence"/>
</dbReference>